<accession>C5CEN8</accession>
<feature type="binding site" evidence="8">
    <location>
        <position position="129"/>
    </location>
    <ligand>
        <name>Fe cation</name>
        <dbReference type="ChEBI" id="CHEBI:24875"/>
    </ligand>
</feature>
<sequence length="148" mass="17413">MKQDILRSELRKRKQRMTAQRELILKAFMESGEEHMSAEEVYRKVLERRLRISKATVYRTVELLTEVGLLRKIVFRDGVVRYELVDKGEHHHHHLVCNSCGKVIEFPEDLLDGLENLIEEKTGFKITDHQLKFYGLCSECQKSIANKE</sequence>
<comment type="cofactor">
    <cofactor evidence="7">
        <name>Zn(2+)</name>
        <dbReference type="ChEBI" id="CHEBI:29105"/>
    </cofactor>
    <text evidence="7">Binds 1 zinc ion per subunit.</text>
</comment>
<evidence type="ECO:0000256" key="4">
    <source>
        <dbReference type="ARBA" id="ARBA00023015"/>
    </source>
</evidence>
<dbReference type="InterPro" id="IPR043135">
    <property type="entry name" value="Fur_C"/>
</dbReference>
<dbReference type="GO" id="GO:0003700">
    <property type="term" value="F:DNA-binding transcription factor activity"/>
    <property type="evidence" value="ECO:0007669"/>
    <property type="project" value="InterPro"/>
</dbReference>
<dbReference type="Pfam" id="PF01475">
    <property type="entry name" value="FUR"/>
    <property type="match status" value="1"/>
</dbReference>
<feature type="binding site" evidence="7">
    <location>
        <position position="97"/>
    </location>
    <ligand>
        <name>Zn(2+)</name>
        <dbReference type="ChEBI" id="CHEBI:29105"/>
    </ligand>
</feature>
<evidence type="ECO:0000256" key="3">
    <source>
        <dbReference type="ARBA" id="ARBA00022833"/>
    </source>
</evidence>
<keyword evidence="5" id="KW-0238">DNA-binding</keyword>
<dbReference type="eggNOG" id="COG0735">
    <property type="taxonomic scope" value="Bacteria"/>
</dbReference>
<feature type="binding site" evidence="7">
    <location>
        <position position="140"/>
    </location>
    <ligand>
        <name>Zn(2+)</name>
        <dbReference type="ChEBI" id="CHEBI:29105"/>
    </ligand>
</feature>
<name>C5CEN8_KOSOT</name>
<proteinExistence type="inferred from homology"/>
<dbReference type="Proteomes" id="UP000002382">
    <property type="component" value="Chromosome"/>
</dbReference>
<dbReference type="GO" id="GO:0045892">
    <property type="term" value="P:negative regulation of DNA-templated transcription"/>
    <property type="evidence" value="ECO:0007669"/>
    <property type="project" value="TreeGrafter"/>
</dbReference>
<dbReference type="InterPro" id="IPR002481">
    <property type="entry name" value="FUR"/>
</dbReference>
<dbReference type="STRING" id="521045.Kole_1528"/>
<keyword evidence="6" id="KW-0804">Transcription</keyword>
<dbReference type="HOGENOM" id="CLU_096072_3_1_0"/>
<dbReference type="SUPFAM" id="SSF46785">
    <property type="entry name" value="Winged helix' DNA-binding domain"/>
    <property type="match status" value="1"/>
</dbReference>
<feature type="binding site" evidence="7">
    <location>
        <position position="100"/>
    </location>
    <ligand>
        <name>Zn(2+)</name>
        <dbReference type="ChEBI" id="CHEBI:29105"/>
    </ligand>
</feature>
<evidence type="ECO:0000256" key="1">
    <source>
        <dbReference type="ARBA" id="ARBA00007957"/>
    </source>
</evidence>
<comment type="cofactor">
    <cofactor evidence="8">
        <name>Mn(2+)</name>
        <dbReference type="ChEBI" id="CHEBI:29035"/>
    </cofactor>
    <cofactor evidence="8">
        <name>Fe(2+)</name>
        <dbReference type="ChEBI" id="CHEBI:29033"/>
    </cofactor>
    <text evidence="8">Binds 1 Mn(2+) or Fe(2+) ion per subunit.</text>
</comment>
<feature type="binding site" evidence="7">
    <location>
        <position position="137"/>
    </location>
    <ligand>
        <name>Zn(2+)</name>
        <dbReference type="ChEBI" id="CHEBI:29105"/>
    </ligand>
</feature>
<evidence type="ECO:0000256" key="5">
    <source>
        <dbReference type="ARBA" id="ARBA00023125"/>
    </source>
</evidence>
<evidence type="ECO:0000256" key="8">
    <source>
        <dbReference type="PIRSR" id="PIRSR602481-2"/>
    </source>
</evidence>
<protein>
    <submittedName>
        <fullName evidence="9">Ferric uptake regulator, Fur family</fullName>
    </submittedName>
</protein>
<keyword evidence="7" id="KW-0479">Metal-binding</keyword>
<keyword evidence="10" id="KW-1185">Reference proteome</keyword>
<dbReference type="RefSeq" id="WP_015868863.1">
    <property type="nucleotide sequence ID" value="NC_012785.1"/>
</dbReference>
<reference evidence="9 10" key="1">
    <citation type="submission" date="2009-06" db="EMBL/GenBank/DDBJ databases">
        <title>Complete sequence of Thermotogales bacterium TBF 19.5.1.</title>
        <authorList>
            <consortium name="US DOE Joint Genome Institute"/>
            <person name="Lucas S."/>
            <person name="Copeland A."/>
            <person name="Lapidus A."/>
            <person name="Glavina del Rio T."/>
            <person name="Tice H."/>
            <person name="Bruce D."/>
            <person name="Goodwin L."/>
            <person name="Pitluck S."/>
            <person name="Chertkov O."/>
            <person name="Brettin T."/>
            <person name="Detter J.C."/>
            <person name="Han C."/>
            <person name="Schmutz J."/>
            <person name="Larimer F."/>
            <person name="Land M."/>
            <person name="Hauser L."/>
            <person name="Kyrpides N."/>
            <person name="Ovchinnikova G."/>
            <person name="Noll K."/>
        </authorList>
    </citation>
    <scope>NUCLEOTIDE SEQUENCE [LARGE SCALE GENOMIC DNA]</scope>
    <source>
        <strain evidence="10">ATCC BAA-1733 / DSM 21960 / TBF 19.5.1</strain>
    </source>
</reference>
<dbReference type="PANTHER" id="PTHR33202">
    <property type="entry name" value="ZINC UPTAKE REGULATION PROTEIN"/>
    <property type="match status" value="1"/>
</dbReference>
<evidence type="ECO:0000313" key="9">
    <source>
        <dbReference type="EMBL" id="ACR80218.1"/>
    </source>
</evidence>
<dbReference type="CDD" id="cd07153">
    <property type="entry name" value="Fur_like"/>
    <property type="match status" value="1"/>
</dbReference>
<evidence type="ECO:0000256" key="7">
    <source>
        <dbReference type="PIRSR" id="PIRSR602481-1"/>
    </source>
</evidence>
<keyword evidence="8" id="KW-0408">Iron</keyword>
<dbReference type="EMBL" id="CP001634">
    <property type="protein sequence ID" value="ACR80218.1"/>
    <property type="molecule type" value="Genomic_DNA"/>
</dbReference>
<evidence type="ECO:0000313" key="10">
    <source>
        <dbReference type="Proteomes" id="UP000002382"/>
    </source>
</evidence>
<dbReference type="Gene3D" id="3.30.1490.190">
    <property type="match status" value="1"/>
</dbReference>
<dbReference type="InterPro" id="IPR036388">
    <property type="entry name" value="WH-like_DNA-bd_sf"/>
</dbReference>
<keyword evidence="4" id="KW-0805">Transcription regulation</keyword>
<dbReference type="GO" id="GO:0000976">
    <property type="term" value="F:transcription cis-regulatory region binding"/>
    <property type="evidence" value="ECO:0007669"/>
    <property type="project" value="TreeGrafter"/>
</dbReference>
<gene>
    <name evidence="9" type="ordered locus">Kole_1528</name>
</gene>
<keyword evidence="3 7" id="KW-0862">Zinc</keyword>
<organism evidence="9 10">
    <name type="scientific">Kosmotoga olearia (strain ATCC BAA-1733 / DSM 21960 / TBF 19.5.1)</name>
    <dbReference type="NCBI Taxonomy" id="521045"/>
    <lineage>
        <taxon>Bacteria</taxon>
        <taxon>Thermotogati</taxon>
        <taxon>Thermotogota</taxon>
        <taxon>Thermotogae</taxon>
        <taxon>Kosmotogales</taxon>
        <taxon>Kosmotogaceae</taxon>
        <taxon>Kosmotoga</taxon>
    </lineage>
</organism>
<dbReference type="InterPro" id="IPR036390">
    <property type="entry name" value="WH_DNA-bd_sf"/>
</dbReference>
<comment type="similarity">
    <text evidence="1">Belongs to the Fur family.</text>
</comment>
<evidence type="ECO:0000256" key="6">
    <source>
        <dbReference type="ARBA" id="ARBA00023163"/>
    </source>
</evidence>
<dbReference type="Gene3D" id="1.10.10.10">
    <property type="entry name" value="Winged helix-like DNA-binding domain superfamily/Winged helix DNA-binding domain"/>
    <property type="match status" value="1"/>
</dbReference>
<keyword evidence="2" id="KW-0678">Repressor</keyword>
<dbReference type="GO" id="GO:0008270">
    <property type="term" value="F:zinc ion binding"/>
    <property type="evidence" value="ECO:0007669"/>
    <property type="project" value="TreeGrafter"/>
</dbReference>
<dbReference type="AlphaFoldDB" id="C5CEN8"/>
<feature type="binding site" evidence="8">
    <location>
        <position position="91"/>
    </location>
    <ligand>
        <name>Fe cation</name>
        <dbReference type="ChEBI" id="CHEBI:24875"/>
    </ligand>
</feature>
<evidence type="ECO:0000256" key="2">
    <source>
        <dbReference type="ARBA" id="ARBA00022491"/>
    </source>
</evidence>
<reference evidence="9 10" key="2">
    <citation type="journal article" date="2011" name="J. Bacteriol.">
        <title>Genome Sequence of Kosmotoga olearia Strain TBF 19.5.1, a Thermophilic Bacterium with a Wide Growth Temperature Range, Isolated from the Troll B Oil Platform in the North Sea.</title>
        <authorList>
            <person name="Swithers K.S."/>
            <person name="Dipippo J.L."/>
            <person name="Bruce D.C."/>
            <person name="Detter C."/>
            <person name="Tapia R."/>
            <person name="Han S."/>
            <person name="Goodwin L.A."/>
            <person name="Han J."/>
            <person name="Woyke T."/>
            <person name="Pitluck S."/>
            <person name="Pennacchio L."/>
            <person name="Nolan M."/>
            <person name="Mikhailova N."/>
            <person name="Land M.L."/>
            <person name="Nesbo C.L."/>
            <person name="Gogarten J.P."/>
            <person name="Noll K.M."/>
        </authorList>
    </citation>
    <scope>NUCLEOTIDE SEQUENCE [LARGE SCALE GENOMIC DNA]</scope>
    <source>
        <strain evidence="10">ATCC BAA-1733 / DSM 21960 / TBF 19.5.1</strain>
    </source>
</reference>
<dbReference type="KEGG" id="kol:Kole_1528"/>
<dbReference type="PANTHER" id="PTHR33202:SF7">
    <property type="entry name" value="FERRIC UPTAKE REGULATION PROTEIN"/>
    <property type="match status" value="1"/>
</dbReference>
<dbReference type="GO" id="GO:1900376">
    <property type="term" value="P:regulation of secondary metabolite biosynthetic process"/>
    <property type="evidence" value="ECO:0007669"/>
    <property type="project" value="TreeGrafter"/>
</dbReference>